<gene>
    <name evidence="1" type="ORF">MLD38_038630</name>
</gene>
<organism evidence="1 2">
    <name type="scientific">Melastoma candidum</name>
    <dbReference type="NCBI Taxonomy" id="119954"/>
    <lineage>
        <taxon>Eukaryota</taxon>
        <taxon>Viridiplantae</taxon>
        <taxon>Streptophyta</taxon>
        <taxon>Embryophyta</taxon>
        <taxon>Tracheophyta</taxon>
        <taxon>Spermatophyta</taxon>
        <taxon>Magnoliopsida</taxon>
        <taxon>eudicotyledons</taxon>
        <taxon>Gunneridae</taxon>
        <taxon>Pentapetalae</taxon>
        <taxon>rosids</taxon>
        <taxon>malvids</taxon>
        <taxon>Myrtales</taxon>
        <taxon>Melastomataceae</taxon>
        <taxon>Melastomatoideae</taxon>
        <taxon>Melastomateae</taxon>
        <taxon>Melastoma</taxon>
    </lineage>
</organism>
<keyword evidence="2" id="KW-1185">Reference proteome</keyword>
<evidence type="ECO:0000313" key="2">
    <source>
        <dbReference type="Proteomes" id="UP001057402"/>
    </source>
</evidence>
<reference evidence="2" key="1">
    <citation type="journal article" date="2023" name="Front. Plant Sci.">
        <title>Chromosomal-level genome assembly of Melastoma candidum provides insights into trichome evolution.</title>
        <authorList>
            <person name="Zhong Y."/>
            <person name="Wu W."/>
            <person name="Sun C."/>
            <person name="Zou P."/>
            <person name="Liu Y."/>
            <person name="Dai S."/>
            <person name="Zhou R."/>
        </authorList>
    </citation>
    <scope>NUCLEOTIDE SEQUENCE [LARGE SCALE GENOMIC DNA]</scope>
</reference>
<dbReference type="EMBL" id="CM042891">
    <property type="protein sequence ID" value="KAI4302942.1"/>
    <property type="molecule type" value="Genomic_DNA"/>
</dbReference>
<protein>
    <submittedName>
        <fullName evidence="1">Uncharacterized protein</fullName>
    </submittedName>
</protein>
<dbReference type="Proteomes" id="UP001057402">
    <property type="component" value="Chromosome 12"/>
</dbReference>
<accession>A0ACB9KZU8</accession>
<comment type="caution">
    <text evidence="1">The sequence shown here is derived from an EMBL/GenBank/DDBJ whole genome shotgun (WGS) entry which is preliminary data.</text>
</comment>
<proteinExistence type="predicted"/>
<evidence type="ECO:0000313" key="1">
    <source>
        <dbReference type="EMBL" id="KAI4302942.1"/>
    </source>
</evidence>
<name>A0ACB9KZU8_9MYRT</name>
<sequence>MDRLFGFVDDWDLQAVVRGCAPAEQPDVCGFTDGFDLFEGFPSLERIPSILDDWEELFGPFDADLGPGMAGANIEDVVKCEMEVTRELEEGLDGASGMGPSVASFVDSQEGRKERRRRRRNHHKNVVHHVTAEGVSADMWAWRKYGQKPIKGSPYPRSYYKCSSSKGCPARKQVDRSSSEPGIFILTYTGEHTHTHPTRRNPLAGIPRRPCPSRPSSPRPSLDNTTPSTKTRSPSASETNFYSTGFG</sequence>